<organism evidence="4 5">
    <name type="scientific">Naegleria fowleri</name>
    <name type="common">Brain eating amoeba</name>
    <dbReference type="NCBI Taxonomy" id="5763"/>
    <lineage>
        <taxon>Eukaryota</taxon>
        <taxon>Discoba</taxon>
        <taxon>Heterolobosea</taxon>
        <taxon>Tetramitia</taxon>
        <taxon>Eutetramitia</taxon>
        <taxon>Vahlkampfiidae</taxon>
        <taxon>Naegleria</taxon>
    </lineage>
</organism>
<sequence length="1339" mass="150095">MLKKFFGSVADNKKDLEHFAMKELNDDFPPGASSSPTSMPNTESPTNSTNNNVKPFNNIINNNNNNNKTSSPFSPRTTTNFPSQQQQLHQLPPTISTSTAKSYASTPTTATTPSDLQRRISLALTSSQQQKESPTAAHILLTERGASMLHLSAHHHRNSSLSSLLDSNGNLLETLSAADDEVNGMNNNESLTNNPTTNTGSGNLKLPELVGIAPGSPDLLEAFVAAESDSDDEEAMTPRGTFNGGASKNGSNNEQQQSQDDNGINTPVLKVDRTDTSEQNSSAQQTLSTNSLSGLTIGSRHSSKDALASVSTPMSARSLASMLDQFMDDHLASPNTSSFMMVESGERRLSLDETQTSSSSKIDIEPVPRASLDNSSTGVSKNNGHFPKIHGSAYLQNEEVSTSSPLLTNTSGSVTPSLQTPVPLKHKRTKSVDSSHQQDTSTVGKASPTITKTATTANLQNIVKTPNKFAVPQNETPIYKSFKYTDEEGKEYHYQGTVLPSTNEMHGRGELLFPNKTIYEGDFDKGKKHGFGKIIFPSPIPKKPPTIAIGQWDNDVPSSELPWKISYDGEEMEYWGYVKLKPKSVGKIMYTLDDFERTQEGELYCSKTNTKYFGSFKHNQKYGFGVEIYPNIAERYCGGWKHDMYHYFGTYHYRDGTYFQGMYKKGQRKGKGKLYLPNGDIIEGFWYGDNKVEGCTYYKGTCKNVQLTNLHMLQFQIQESMKLYENMGHMDELAMSMYDPECVKPASDLKWTQYLVLFRDDWKKERYALSKKLVSKSSTRYELMGISSVSAQFDRLRKAFTSILTQLLTGTFSDISASALDPSFKFISNFIAFFVSIFCGSYYIGSNSKSVSGKHQATLLYHAIDDTKSFIMFLCDKVLWDFFVRDVFSVALTADVPNSEQLLVDIEKEFYPICRNLISNTVHEKLFSTLFELYNYHYRDSDLLMNQKIRSLQGCTISMFGVAPEFAPLPPSDMNLVFYEYKQTSDIPYEETIKLLDQIRNAKSVIAKIETLSKVRTHAMQTMKKYRKAHKRKEAYLNYQSSNEVYDMDRNTKPTTKEPWWNAELEKRCEEWQAGADDVTSVYSYIFSKSSIDNFTATFHYVNDWKSEQVNFDPVSHIIRFYEGYLSYIQDIDPNILHDGQFISKYSLTSSLESAIEGRVLVYRDKNLPFFWLPSLLVHVGLEIGKTVANSAAAITKSSSLSISNITNITNITAGSILNLLASLNPATAMTSTKNESAQDSKMSFNPFTRKLILPSNLEVVDISNQNLVQSIIKFYDLVRQTLGASSIGFNVELKKNEETGNNDVIVVFDKLYPSYVYSEIALGVTRYIKYELQNIIIV</sequence>
<dbReference type="VEuPathDB" id="AmoebaDB:FDP41_009568"/>
<protein>
    <recommendedName>
        <fullName evidence="3">VPS9 domain-containing protein</fullName>
    </recommendedName>
</protein>
<dbReference type="InterPro" id="IPR037191">
    <property type="entry name" value="VPS9_dom_sf"/>
</dbReference>
<feature type="region of interest" description="Disordered" evidence="2">
    <location>
        <begin position="227"/>
        <end position="299"/>
    </location>
</feature>
<dbReference type="EMBL" id="VFQX01000071">
    <property type="protein sequence ID" value="KAF0972160.1"/>
    <property type="molecule type" value="Genomic_DNA"/>
</dbReference>
<dbReference type="PROSITE" id="PS51205">
    <property type="entry name" value="VPS9"/>
    <property type="match status" value="1"/>
</dbReference>
<dbReference type="InterPro" id="IPR003123">
    <property type="entry name" value="VPS9"/>
</dbReference>
<evidence type="ECO:0000259" key="3">
    <source>
        <dbReference type="PROSITE" id="PS51205"/>
    </source>
</evidence>
<evidence type="ECO:0000313" key="5">
    <source>
        <dbReference type="Proteomes" id="UP000444721"/>
    </source>
</evidence>
<evidence type="ECO:0000313" key="4">
    <source>
        <dbReference type="EMBL" id="KAF0972160.1"/>
    </source>
</evidence>
<gene>
    <name evidence="4" type="ORF">FDP41_009568</name>
</gene>
<dbReference type="VEuPathDB" id="AmoebaDB:NF0050310"/>
<feature type="region of interest" description="Disordered" evidence="2">
    <location>
        <begin position="400"/>
        <end position="449"/>
    </location>
</feature>
<feature type="compositionally biased region" description="Low complexity" evidence="2">
    <location>
        <begin position="190"/>
        <end position="204"/>
    </location>
</feature>
<dbReference type="Pfam" id="PF02493">
    <property type="entry name" value="MORN"/>
    <property type="match status" value="4"/>
</dbReference>
<feature type="compositionally biased region" description="Polar residues" evidence="2">
    <location>
        <begin position="277"/>
        <end position="299"/>
    </location>
</feature>
<dbReference type="PANTHER" id="PTHR43215:SF14">
    <property type="entry name" value="RADIAL SPOKE HEAD 1 HOMOLOG"/>
    <property type="match status" value="1"/>
</dbReference>
<dbReference type="Gene3D" id="1.20.1050.80">
    <property type="entry name" value="VPS9 domain"/>
    <property type="match status" value="1"/>
</dbReference>
<dbReference type="SUPFAM" id="SSF82185">
    <property type="entry name" value="Histone H3 K4-specific methyltransferase SET7/9 N-terminal domain"/>
    <property type="match status" value="1"/>
</dbReference>
<feature type="compositionally biased region" description="Polar residues" evidence="2">
    <location>
        <begin position="74"/>
        <end position="83"/>
    </location>
</feature>
<dbReference type="OrthoDB" id="270720at2759"/>
<feature type="compositionally biased region" description="Low complexity" evidence="2">
    <location>
        <begin position="97"/>
        <end position="114"/>
    </location>
</feature>
<dbReference type="Gene3D" id="2.20.110.10">
    <property type="entry name" value="Histone H3 K4-specific methyltransferase SET7/9 N-terminal domain"/>
    <property type="match status" value="1"/>
</dbReference>
<dbReference type="InterPro" id="IPR003409">
    <property type="entry name" value="MORN"/>
</dbReference>
<keyword evidence="1" id="KW-0677">Repeat</keyword>
<dbReference type="SUPFAM" id="SSF109993">
    <property type="entry name" value="VPS9 domain"/>
    <property type="match status" value="1"/>
</dbReference>
<feature type="region of interest" description="Disordered" evidence="2">
    <location>
        <begin position="97"/>
        <end position="116"/>
    </location>
</feature>
<name>A0A6A5BDL5_NAEFO</name>
<dbReference type="PANTHER" id="PTHR43215">
    <property type="entry name" value="RADIAL SPOKE HEAD 1 HOMOLOG"/>
    <property type="match status" value="1"/>
</dbReference>
<feature type="region of interest" description="Disordered" evidence="2">
    <location>
        <begin position="182"/>
        <end position="210"/>
    </location>
</feature>
<keyword evidence="5" id="KW-1185">Reference proteome</keyword>
<feature type="compositionally biased region" description="Low complexity" evidence="2">
    <location>
        <begin position="33"/>
        <end position="73"/>
    </location>
</feature>
<dbReference type="GeneID" id="68116784"/>
<reference evidence="4 5" key="1">
    <citation type="journal article" date="2019" name="Sci. Rep.">
        <title>Nanopore sequencing improves the draft genome of the human pathogenic amoeba Naegleria fowleri.</title>
        <authorList>
            <person name="Liechti N."/>
            <person name="Schurch N."/>
            <person name="Bruggmann R."/>
            <person name="Wittwer M."/>
        </authorList>
    </citation>
    <scope>NUCLEOTIDE SEQUENCE [LARGE SCALE GENOMIC DNA]</scope>
    <source>
        <strain evidence="4 5">ATCC 30894</strain>
    </source>
</reference>
<evidence type="ECO:0000256" key="1">
    <source>
        <dbReference type="ARBA" id="ARBA00022737"/>
    </source>
</evidence>
<proteinExistence type="predicted"/>
<evidence type="ECO:0000256" key="2">
    <source>
        <dbReference type="SAM" id="MobiDB-lite"/>
    </source>
</evidence>
<feature type="region of interest" description="Disordered" evidence="2">
    <location>
        <begin position="24"/>
        <end position="91"/>
    </location>
</feature>
<feature type="compositionally biased region" description="Polar residues" evidence="2">
    <location>
        <begin position="432"/>
        <end position="449"/>
    </location>
</feature>
<dbReference type="RefSeq" id="XP_044556875.1">
    <property type="nucleotide sequence ID" value="XM_044713540.1"/>
</dbReference>
<feature type="domain" description="VPS9" evidence="3">
    <location>
        <begin position="939"/>
        <end position="1138"/>
    </location>
</feature>
<dbReference type="SMART" id="SM00698">
    <property type="entry name" value="MORN"/>
    <property type="match status" value="5"/>
</dbReference>
<feature type="compositionally biased region" description="Polar residues" evidence="2">
    <location>
        <begin position="400"/>
        <end position="420"/>
    </location>
</feature>
<feature type="compositionally biased region" description="Low complexity" evidence="2">
    <location>
        <begin position="249"/>
        <end position="263"/>
    </location>
</feature>
<comment type="caution">
    <text evidence="4">The sequence shown here is derived from an EMBL/GenBank/DDBJ whole genome shotgun (WGS) entry which is preliminary data.</text>
</comment>
<accession>A0A6A5BDL5</accession>
<dbReference type="Proteomes" id="UP000444721">
    <property type="component" value="Unassembled WGS sequence"/>
</dbReference>
<dbReference type="VEuPathDB" id="AmoebaDB:NfTy_086680"/>